<sequence>MYYYCFESLGLNLALLQKYDGPIYGFNNQPVPVEGVLRLNVAFGLDQTYVTPSICSLHLWEWRLCNQEIARHCYMTSVARPQKDNAITQPSELARLEGPSAQQVMGVELPNNGSNDETKAISVEEVKEVQIDDNDPIKKTSQVEHQSPEEACSSKKTSVCGGWYHKVHMAPEDEAKASFYARDEIYYYVMMLFRLKNAGVTYQKMVTIVLRAQIGRNLEVYVDDIVVKSLKVEDHLVDLADTFDNLRKHNIRLNFAKCVFSVESTKFLRFMVFKKGIEVNHEKIKAIEEMKLSKSIKDVQHLIGRVAALHKFISKSAYKCLPFFKVLRAFDELKTYLNLPPLLTKAEKGEILYLYLGISDITISSILVREMGKQQRMVYYTSKILSKPECSGRLIKWAVELGEF</sequence>
<comment type="caution">
    <text evidence="2">The sequence shown here is derived from an EMBL/GenBank/DDBJ whole genome shotgun (WGS) entry which is preliminary data.</text>
</comment>
<gene>
    <name evidence="2" type="ORF">SLEP1_g31345</name>
</gene>
<dbReference type="AlphaFoldDB" id="A0AAV5KAB3"/>
<dbReference type="SUPFAM" id="SSF56672">
    <property type="entry name" value="DNA/RNA polymerases"/>
    <property type="match status" value="1"/>
</dbReference>
<evidence type="ECO:0000259" key="1">
    <source>
        <dbReference type="Pfam" id="PF00078"/>
    </source>
</evidence>
<dbReference type="InterPro" id="IPR053134">
    <property type="entry name" value="RNA-dir_DNA_polymerase"/>
</dbReference>
<name>A0AAV5KAB3_9ROSI</name>
<dbReference type="Pfam" id="PF00078">
    <property type="entry name" value="RVT_1"/>
    <property type="match status" value="1"/>
</dbReference>
<dbReference type="InterPro" id="IPR043502">
    <property type="entry name" value="DNA/RNA_pol_sf"/>
</dbReference>
<keyword evidence="3" id="KW-1185">Reference proteome</keyword>
<feature type="domain" description="Reverse transcriptase" evidence="1">
    <location>
        <begin position="162"/>
        <end position="268"/>
    </location>
</feature>
<accession>A0AAV5KAB3</accession>
<evidence type="ECO:0000313" key="2">
    <source>
        <dbReference type="EMBL" id="GKV21359.1"/>
    </source>
</evidence>
<dbReference type="Proteomes" id="UP001054252">
    <property type="component" value="Unassembled WGS sequence"/>
</dbReference>
<protein>
    <recommendedName>
        <fullName evidence="1">Reverse transcriptase domain-containing protein</fullName>
    </recommendedName>
</protein>
<reference evidence="2 3" key="1">
    <citation type="journal article" date="2021" name="Commun. Biol.">
        <title>The genome of Shorea leprosula (Dipterocarpaceae) highlights the ecological relevance of drought in aseasonal tropical rainforests.</title>
        <authorList>
            <person name="Ng K.K.S."/>
            <person name="Kobayashi M.J."/>
            <person name="Fawcett J.A."/>
            <person name="Hatakeyama M."/>
            <person name="Paape T."/>
            <person name="Ng C.H."/>
            <person name="Ang C.C."/>
            <person name="Tnah L.H."/>
            <person name="Lee C.T."/>
            <person name="Nishiyama T."/>
            <person name="Sese J."/>
            <person name="O'Brien M.J."/>
            <person name="Copetti D."/>
            <person name="Mohd Noor M.I."/>
            <person name="Ong R.C."/>
            <person name="Putra M."/>
            <person name="Sireger I.Z."/>
            <person name="Indrioko S."/>
            <person name="Kosugi Y."/>
            <person name="Izuno A."/>
            <person name="Isagi Y."/>
            <person name="Lee S.L."/>
            <person name="Shimizu K.K."/>
        </authorList>
    </citation>
    <scope>NUCLEOTIDE SEQUENCE [LARGE SCALE GENOMIC DNA]</scope>
    <source>
        <strain evidence="2">214</strain>
    </source>
</reference>
<organism evidence="2 3">
    <name type="scientific">Rubroshorea leprosula</name>
    <dbReference type="NCBI Taxonomy" id="152421"/>
    <lineage>
        <taxon>Eukaryota</taxon>
        <taxon>Viridiplantae</taxon>
        <taxon>Streptophyta</taxon>
        <taxon>Embryophyta</taxon>
        <taxon>Tracheophyta</taxon>
        <taxon>Spermatophyta</taxon>
        <taxon>Magnoliopsida</taxon>
        <taxon>eudicotyledons</taxon>
        <taxon>Gunneridae</taxon>
        <taxon>Pentapetalae</taxon>
        <taxon>rosids</taxon>
        <taxon>malvids</taxon>
        <taxon>Malvales</taxon>
        <taxon>Dipterocarpaceae</taxon>
        <taxon>Rubroshorea</taxon>
    </lineage>
</organism>
<evidence type="ECO:0000313" key="3">
    <source>
        <dbReference type="Proteomes" id="UP001054252"/>
    </source>
</evidence>
<dbReference type="Gene3D" id="3.30.70.270">
    <property type="match status" value="2"/>
</dbReference>
<dbReference type="InterPro" id="IPR000477">
    <property type="entry name" value="RT_dom"/>
</dbReference>
<proteinExistence type="predicted"/>
<dbReference type="PANTHER" id="PTHR24559">
    <property type="entry name" value="TRANSPOSON TY3-I GAG-POL POLYPROTEIN"/>
    <property type="match status" value="1"/>
</dbReference>
<dbReference type="CDD" id="cd01647">
    <property type="entry name" value="RT_LTR"/>
    <property type="match status" value="1"/>
</dbReference>
<dbReference type="EMBL" id="BPVZ01000057">
    <property type="protein sequence ID" value="GKV21359.1"/>
    <property type="molecule type" value="Genomic_DNA"/>
</dbReference>
<dbReference type="Gene3D" id="3.10.10.10">
    <property type="entry name" value="HIV Type 1 Reverse Transcriptase, subunit A, domain 1"/>
    <property type="match status" value="1"/>
</dbReference>
<dbReference type="InterPro" id="IPR043128">
    <property type="entry name" value="Rev_trsase/Diguanyl_cyclase"/>
</dbReference>
<dbReference type="PANTHER" id="PTHR24559:SF444">
    <property type="entry name" value="REVERSE TRANSCRIPTASE DOMAIN-CONTAINING PROTEIN"/>
    <property type="match status" value="1"/>
</dbReference>